<evidence type="ECO:0000313" key="1">
    <source>
        <dbReference type="EMBL" id="KAK3067527.1"/>
    </source>
</evidence>
<dbReference type="Proteomes" id="UP001186974">
    <property type="component" value="Unassembled WGS sequence"/>
</dbReference>
<keyword evidence="2" id="KW-1185">Reference proteome</keyword>
<evidence type="ECO:0000313" key="2">
    <source>
        <dbReference type="Proteomes" id="UP001186974"/>
    </source>
</evidence>
<dbReference type="EMBL" id="JAWDJW010005499">
    <property type="protein sequence ID" value="KAK3067527.1"/>
    <property type="molecule type" value="Genomic_DNA"/>
</dbReference>
<accession>A0ACC3DF85</accession>
<name>A0ACC3DF85_9PEZI</name>
<feature type="non-terminal residue" evidence="1">
    <location>
        <position position="334"/>
    </location>
</feature>
<sequence length="334" mass="37639">MADRLDDEPLSEDYPAVTALRDQRAMKKVIIKGVTKFNESPKGGIAFLASQGIIDDINNPRSIAAFLKGSQRIDKKVLGDFLAKKDNPQLLSAYMDLFDFKGQRVDEALRQILNSFRLPGESQLIERIVNEFSARYCSQVEPEAIANEEACFILTYAIIMLNVDQHSPKVKGKRMAVEDFAKNLRGVNNKENFPDEYLQEIFDSIRTREIVLPEEHDDRHSYDHAWKELLVKVQTANNLMILDTNLYDADMFAAAWKPIVATLSYVFLSATDDAVFARVVTGFSQCAKIAAKHELSEALDHIIFCLSSISTLATQSPPNTSLNTEVQVEDRKVM</sequence>
<organism evidence="1 2">
    <name type="scientific">Coniosporium uncinatum</name>
    <dbReference type="NCBI Taxonomy" id="93489"/>
    <lineage>
        <taxon>Eukaryota</taxon>
        <taxon>Fungi</taxon>
        <taxon>Dikarya</taxon>
        <taxon>Ascomycota</taxon>
        <taxon>Pezizomycotina</taxon>
        <taxon>Dothideomycetes</taxon>
        <taxon>Dothideomycetes incertae sedis</taxon>
        <taxon>Coniosporium</taxon>
    </lineage>
</organism>
<gene>
    <name evidence="1" type="ORF">LTS18_001055</name>
</gene>
<reference evidence="1" key="1">
    <citation type="submission" date="2024-09" db="EMBL/GenBank/DDBJ databases">
        <title>Black Yeasts Isolated from many extreme environments.</title>
        <authorList>
            <person name="Coleine C."/>
            <person name="Stajich J.E."/>
            <person name="Selbmann L."/>
        </authorList>
    </citation>
    <scope>NUCLEOTIDE SEQUENCE</scope>
    <source>
        <strain evidence="1">CCFEE 5737</strain>
    </source>
</reference>
<proteinExistence type="predicted"/>
<protein>
    <submittedName>
        <fullName evidence="1">Uncharacterized protein</fullName>
    </submittedName>
</protein>
<comment type="caution">
    <text evidence="1">The sequence shown here is derived from an EMBL/GenBank/DDBJ whole genome shotgun (WGS) entry which is preliminary data.</text>
</comment>